<name>A0ABQ6QUP5_9BACT</name>
<dbReference type="Proteomes" id="UP001342631">
    <property type="component" value="Unassembled WGS sequence"/>
</dbReference>
<gene>
    <name evidence="1" type="ORF">ASNO1_40010</name>
</gene>
<reference evidence="1 2" key="1">
    <citation type="journal article" date="2024" name="Arch. Microbiol.">
        <title>Corallococcus caeni sp. nov., a novel myxobacterium isolated from activated sludge.</title>
        <authorList>
            <person name="Tomita S."/>
            <person name="Nakai R."/>
            <person name="Kuroda K."/>
            <person name="Kurashita H."/>
            <person name="Hatamoto M."/>
            <person name="Yamaguchi T."/>
            <person name="Narihiro T."/>
        </authorList>
    </citation>
    <scope>NUCLEOTIDE SEQUENCE [LARGE SCALE GENOMIC DNA]</scope>
    <source>
        <strain evidence="1 2">NO1</strain>
    </source>
</reference>
<evidence type="ECO:0000313" key="1">
    <source>
        <dbReference type="EMBL" id="GMU07748.1"/>
    </source>
</evidence>
<proteinExistence type="predicted"/>
<evidence type="ECO:0008006" key="3">
    <source>
        <dbReference type="Google" id="ProtNLM"/>
    </source>
</evidence>
<dbReference type="EMBL" id="BTTX01000004">
    <property type="protein sequence ID" value="GMU07748.1"/>
    <property type="molecule type" value="Genomic_DNA"/>
</dbReference>
<evidence type="ECO:0000313" key="2">
    <source>
        <dbReference type="Proteomes" id="UP001342631"/>
    </source>
</evidence>
<keyword evidence="2" id="KW-1185">Reference proteome</keyword>
<protein>
    <recommendedName>
        <fullName evidence="3">Tetratricopeptide repeat protein</fullName>
    </recommendedName>
</protein>
<dbReference type="InterPro" id="IPR011990">
    <property type="entry name" value="TPR-like_helical_dom_sf"/>
</dbReference>
<organism evidence="1 2">
    <name type="scientific">Corallococcus caeni</name>
    <dbReference type="NCBI Taxonomy" id="3082388"/>
    <lineage>
        <taxon>Bacteria</taxon>
        <taxon>Pseudomonadati</taxon>
        <taxon>Myxococcota</taxon>
        <taxon>Myxococcia</taxon>
        <taxon>Myxococcales</taxon>
        <taxon>Cystobacterineae</taxon>
        <taxon>Myxococcaceae</taxon>
        <taxon>Corallococcus</taxon>
    </lineage>
</organism>
<dbReference type="Gene3D" id="1.25.40.10">
    <property type="entry name" value="Tetratricopeptide repeat domain"/>
    <property type="match status" value="1"/>
</dbReference>
<accession>A0ABQ6QUP5</accession>
<comment type="caution">
    <text evidence="1">The sequence shown here is derived from an EMBL/GenBank/DDBJ whole genome shotgun (WGS) entry which is preliminary data.</text>
</comment>
<sequence>MLLPEEFAVDTLEEDVGQLMVAQGRPKEAGPLLRAALESKSPALGAEHGQTIHSRTAQALWNQPSEHARALTLAKQAEAGFTQGVTMTRRELLQVKQWLASRQLPVPVKLAVIDGKTWKAWCGLGNPDCLTCGLVGRPGAIPVPPRTRESSMKAGVSLLRAVAGVCMGLALTACGGPMTPEEAVAEEAMLATTEAALGSCANWSEWTNTGATYCDSRPGCGYEWRCEPWLKGGDAQSLIPVCPDGETPVRYDKPGTFIEQSSYRVCFDEAGNYTHTEYQYQSVAGACGC</sequence>